<dbReference type="Proteomes" id="UP000594262">
    <property type="component" value="Unplaced"/>
</dbReference>
<evidence type="ECO:0000256" key="3">
    <source>
        <dbReference type="ARBA" id="ARBA00023015"/>
    </source>
</evidence>
<keyword evidence="10" id="KW-1185">Reference proteome</keyword>
<evidence type="ECO:0000313" key="9">
    <source>
        <dbReference type="EnsemblMetazoa" id="CLYHEMP007716.1"/>
    </source>
</evidence>
<reference evidence="9" key="1">
    <citation type="submission" date="2021-01" db="UniProtKB">
        <authorList>
            <consortium name="EnsemblMetazoa"/>
        </authorList>
    </citation>
    <scope>IDENTIFICATION</scope>
</reference>
<evidence type="ECO:0000313" key="10">
    <source>
        <dbReference type="Proteomes" id="UP000594262"/>
    </source>
</evidence>
<evidence type="ECO:0000256" key="6">
    <source>
        <dbReference type="ARBA" id="ARBA00023242"/>
    </source>
</evidence>
<dbReference type="Pfam" id="PF07744">
    <property type="entry name" value="SPOC"/>
    <property type="match status" value="1"/>
</dbReference>
<evidence type="ECO:0000256" key="5">
    <source>
        <dbReference type="ARBA" id="ARBA00023163"/>
    </source>
</evidence>
<keyword evidence="6" id="KW-0539">Nucleus</keyword>
<organism evidence="9 10">
    <name type="scientific">Clytia hemisphaerica</name>
    <dbReference type="NCBI Taxonomy" id="252671"/>
    <lineage>
        <taxon>Eukaryota</taxon>
        <taxon>Metazoa</taxon>
        <taxon>Cnidaria</taxon>
        <taxon>Hydrozoa</taxon>
        <taxon>Hydroidolina</taxon>
        <taxon>Leptothecata</taxon>
        <taxon>Obeliida</taxon>
        <taxon>Clytiidae</taxon>
        <taxon>Clytia</taxon>
    </lineage>
</organism>
<evidence type="ECO:0000256" key="4">
    <source>
        <dbReference type="ARBA" id="ARBA00023054"/>
    </source>
</evidence>
<name>A0A7M5UXY6_9CNID</name>
<dbReference type="EnsemblMetazoa" id="CLYHEMT007716.1">
    <property type="protein sequence ID" value="CLYHEMP007716.1"/>
    <property type="gene ID" value="CLYHEMG007716"/>
</dbReference>
<keyword evidence="5" id="KW-0804">Transcription</keyword>
<feature type="region of interest" description="Disordered" evidence="7">
    <location>
        <begin position="118"/>
        <end position="137"/>
    </location>
</feature>
<dbReference type="AlphaFoldDB" id="A0A7M5UXY6"/>
<dbReference type="InterPro" id="IPR012921">
    <property type="entry name" value="SPOC_C"/>
</dbReference>
<dbReference type="FunFam" id="2.40.290.10:FF:000002">
    <property type="entry name" value="Spen family transcriptional repressor"/>
    <property type="match status" value="1"/>
</dbReference>
<evidence type="ECO:0000259" key="8">
    <source>
        <dbReference type="PROSITE" id="PS50917"/>
    </source>
</evidence>
<evidence type="ECO:0000256" key="7">
    <source>
        <dbReference type="SAM" id="MobiDB-lite"/>
    </source>
</evidence>
<dbReference type="SUPFAM" id="SSF100939">
    <property type="entry name" value="SPOC domain-like"/>
    <property type="match status" value="1"/>
</dbReference>
<dbReference type="InterPro" id="IPR010912">
    <property type="entry name" value="SPOC_met"/>
</dbReference>
<protein>
    <recommendedName>
        <fullName evidence="8">SPOC domain-containing protein</fullName>
    </recommendedName>
</protein>
<dbReference type="CDD" id="cd21544">
    <property type="entry name" value="SPOC_RBM15-like"/>
    <property type="match status" value="1"/>
</dbReference>
<evidence type="ECO:0000256" key="1">
    <source>
        <dbReference type="ARBA" id="ARBA00004123"/>
    </source>
</evidence>
<evidence type="ECO:0000256" key="2">
    <source>
        <dbReference type="ARBA" id="ARBA00022884"/>
    </source>
</evidence>
<dbReference type="GO" id="GO:0005634">
    <property type="term" value="C:nucleus"/>
    <property type="evidence" value="ECO:0007669"/>
    <property type="project" value="UniProtKB-SubCell"/>
</dbReference>
<feature type="region of interest" description="Disordered" evidence="7">
    <location>
        <begin position="1"/>
        <end position="37"/>
    </location>
</feature>
<keyword evidence="3" id="KW-0805">Transcription regulation</keyword>
<keyword evidence="4" id="KW-0175">Coiled coil</keyword>
<comment type="subcellular location">
    <subcellularLocation>
        <location evidence="1">Nucleus</location>
    </subcellularLocation>
</comment>
<dbReference type="GO" id="GO:0003723">
    <property type="term" value="F:RNA binding"/>
    <property type="evidence" value="ECO:0007669"/>
    <property type="project" value="UniProtKB-KW"/>
</dbReference>
<dbReference type="Gene3D" id="2.40.290.10">
    <property type="match status" value="1"/>
</dbReference>
<dbReference type="InterPro" id="IPR016194">
    <property type="entry name" value="SPOC-like_C_dom_sf"/>
</dbReference>
<keyword evidence="2" id="KW-0694">RNA-binding</keyword>
<dbReference type="OrthoDB" id="10050565at2759"/>
<feature type="domain" description="SPOC" evidence="8">
    <location>
        <begin position="142"/>
        <end position="319"/>
    </location>
</feature>
<accession>A0A7M5UXY6</accession>
<sequence>MLKSNVMMIEEGDRRDFDNRNEDRDYNRGNRYGNENQSNYTLLTEGEEEEAMVIITGIEIQRIVLIAGGVGHVVVAQSMVTEMNQGDVIPHQEEPVHKRPPLIIIQNPYQRFQNLQIQKKKPEKPVSNSVEPYDSSKPQESLVDIAKRFVVAWKGAFALKNSAFPVRMHLIGGNPDIANFYLRGIGTGAGPAIKILNITQRLRLDQPKLDEVSRRVQQSGAGGHCMLLALPTGDEVELEVSYQRRPLKSLVTYFKKKEAAGVILMSSAEGPEGKLEETGMLHAFPPCEFSQQQLLKAAPNAGADPLNEDHLVIVVVKGTTS</sequence>
<dbReference type="PROSITE" id="PS50917">
    <property type="entry name" value="SPOC"/>
    <property type="match status" value="1"/>
</dbReference>
<feature type="compositionally biased region" description="Basic and acidic residues" evidence="7">
    <location>
        <begin position="11"/>
        <end position="28"/>
    </location>
</feature>
<proteinExistence type="predicted"/>